<feature type="region of interest" description="Disordered" evidence="6">
    <location>
        <begin position="1"/>
        <end position="32"/>
    </location>
</feature>
<dbReference type="AlphaFoldDB" id="A0AAN9YSQ0"/>
<dbReference type="EMBL" id="JAKJXP020000002">
    <property type="protein sequence ID" value="KAK7757623.1"/>
    <property type="molecule type" value="Genomic_DNA"/>
</dbReference>
<feature type="transmembrane region" description="Helical" evidence="7">
    <location>
        <begin position="136"/>
        <end position="155"/>
    </location>
</feature>
<protein>
    <submittedName>
        <fullName evidence="8">Uncharacterized protein</fullName>
    </submittedName>
</protein>
<evidence type="ECO:0000256" key="4">
    <source>
        <dbReference type="ARBA" id="ARBA00022989"/>
    </source>
</evidence>
<comment type="caution">
    <text evidence="8">The sequence shown here is derived from an EMBL/GenBank/DDBJ whole genome shotgun (WGS) entry which is preliminary data.</text>
</comment>
<dbReference type="Proteomes" id="UP001320420">
    <property type="component" value="Unassembled WGS sequence"/>
</dbReference>
<evidence type="ECO:0000313" key="8">
    <source>
        <dbReference type="EMBL" id="KAK7757623.1"/>
    </source>
</evidence>
<evidence type="ECO:0000256" key="5">
    <source>
        <dbReference type="ARBA" id="ARBA00023136"/>
    </source>
</evidence>
<dbReference type="InterPro" id="IPR000109">
    <property type="entry name" value="POT_fam"/>
</dbReference>
<evidence type="ECO:0000256" key="3">
    <source>
        <dbReference type="ARBA" id="ARBA00022692"/>
    </source>
</evidence>
<evidence type="ECO:0000256" key="6">
    <source>
        <dbReference type="SAM" id="MobiDB-lite"/>
    </source>
</evidence>
<evidence type="ECO:0000313" key="9">
    <source>
        <dbReference type="Proteomes" id="UP001320420"/>
    </source>
</evidence>
<feature type="transmembrane region" description="Helical" evidence="7">
    <location>
        <begin position="167"/>
        <end position="187"/>
    </location>
</feature>
<keyword evidence="4 7" id="KW-1133">Transmembrane helix</keyword>
<evidence type="ECO:0000256" key="2">
    <source>
        <dbReference type="ARBA" id="ARBA00005982"/>
    </source>
</evidence>
<evidence type="ECO:0000256" key="7">
    <source>
        <dbReference type="SAM" id="Phobius"/>
    </source>
</evidence>
<feature type="transmembrane region" description="Helical" evidence="7">
    <location>
        <begin position="193"/>
        <end position="212"/>
    </location>
</feature>
<name>A0AAN9YSQ0_9PEZI</name>
<dbReference type="PANTHER" id="PTHR11654">
    <property type="entry name" value="OLIGOPEPTIDE TRANSPORTER-RELATED"/>
    <property type="match status" value="1"/>
</dbReference>
<comment type="similarity">
    <text evidence="2">Belongs to the major facilitator superfamily. Proton-dependent oligopeptide transporter (POT/PTR) (TC 2.A.17) family.</text>
</comment>
<dbReference type="Gene3D" id="1.20.1250.20">
    <property type="entry name" value="MFS general substrate transporter like domains"/>
    <property type="match status" value="1"/>
</dbReference>
<dbReference type="InterPro" id="IPR036259">
    <property type="entry name" value="MFS_trans_sf"/>
</dbReference>
<dbReference type="GO" id="GO:0016020">
    <property type="term" value="C:membrane"/>
    <property type="evidence" value="ECO:0007669"/>
    <property type="project" value="UniProtKB-SubCell"/>
</dbReference>
<proteinExistence type="inferred from homology"/>
<sequence length="278" mass="29742">MSTDVKVDDAAVAAPGDGPPLISSSKASDEKDTGVLATNHHADEDFAVEALRGPNGEEYPTAEELETLRRVKGPIGWLIYTIAFIELCERFSYYGTNAVFTNFIQQPLPDGSTTGAAGTFGQAGALDKGQQASTGLTLFSSFWSYFMPLLGGYLADSYWGKYKTIHVGIVVAMVGHIILIVSALPPVIANPSGALGCFSVGLIFFGIGVGFFKANISPMIAEQYEAQQPRAVIKVLKSGERVIVDPVLTISVIYMRYYFFINVGSLVGQISMGESGMV</sequence>
<feature type="compositionally biased region" description="Low complexity" evidence="6">
    <location>
        <begin position="10"/>
        <end position="20"/>
    </location>
</feature>
<comment type="subcellular location">
    <subcellularLocation>
        <location evidence="1">Membrane</location>
        <topology evidence="1">Multi-pass membrane protein</topology>
    </subcellularLocation>
</comment>
<organism evidence="8 9">
    <name type="scientific">Diatrype stigma</name>
    <dbReference type="NCBI Taxonomy" id="117547"/>
    <lineage>
        <taxon>Eukaryota</taxon>
        <taxon>Fungi</taxon>
        <taxon>Dikarya</taxon>
        <taxon>Ascomycota</taxon>
        <taxon>Pezizomycotina</taxon>
        <taxon>Sordariomycetes</taxon>
        <taxon>Xylariomycetidae</taxon>
        <taxon>Xylariales</taxon>
        <taxon>Diatrypaceae</taxon>
        <taxon>Diatrype</taxon>
    </lineage>
</organism>
<accession>A0AAN9YSQ0</accession>
<dbReference type="Pfam" id="PF00854">
    <property type="entry name" value="PTR2"/>
    <property type="match status" value="1"/>
</dbReference>
<keyword evidence="3 7" id="KW-0812">Transmembrane</keyword>
<keyword evidence="5 7" id="KW-0472">Membrane</keyword>
<evidence type="ECO:0000256" key="1">
    <source>
        <dbReference type="ARBA" id="ARBA00004141"/>
    </source>
</evidence>
<keyword evidence="9" id="KW-1185">Reference proteome</keyword>
<gene>
    <name evidence="8" type="ORF">SLS62_000638</name>
</gene>
<reference evidence="8 9" key="1">
    <citation type="submission" date="2024-02" db="EMBL/GenBank/DDBJ databases">
        <title>De novo assembly and annotation of 12 fungi associated with fruit tree decline syndrome in Ontario, Canada.</title>
        <authorList>
            <person name="Sulman M."/>
            <person name="Ellouze W."/>
            <person name="Ilyukhin E."/>
        </authorList>
    </citation>
    <scope>NUCLEOTIDE SEQUENCE [LARGE SCALE GENOMIC DNA]</scope>
    <source>
        <strain evidence="8 9">M11/M66-122</strain>
    </source>
</reference>
<dbReference type="GO" id="GO:0022857">
    <property type="term" value="F:transmembrane transporter activity"/>
    <property type="evidence" value="ECO:0007669"/>
    <property type="project" value="InterPro"/>
</dbReference>
<dbReference type="SUPFAM" id="SSF103473">
    <property type="entry name" value="MFS general substrate transporter"/>
    <property type="match status" value="1"/>
</dbReference>